<evidence type="ECO:0000259" key="2">
    <source>
        <dbReference type="Pfam" id="PF13115"/>
    </source>
</evidence>
<feature type="domain" description="YtkA-like" evidence="2">
    <location>
        <begin position="67"/>
        <end position="134"/>
    </location>
</feature>
<evidence type="ECO:0000313" key="3">
    <source>
        <dbReference type="EMBL" id="OGH00380.1"/>
    </source>
</evidence>
<evidence type="ECO:0000256" key="1">
    <source>
        <dbReference type="SAM" id="SignalP"/>
    </source>
</evidence>
<feature type="chain" id="PRO_5009524738" description="YtkA-like domain-containing protein" evidence="1">
    <location>
        <begin position="22"/>
        <end position="153"/>
    </location>
</feature>
<comment type="caution">
    <text evidence="3">The sequence shown here is derived from an EMBL/GenBank/DDBJ whole genome shotgun (WGS) entry which is preliminary data.</text>
</comment>
<gene>
    <name evidence="3" type="ORF">A2557_09280</name>
</gene>
<keyword evidence="1" id="KW-0732">Signal</keyword>
<dbReference type="AlphaFoldDB" id="A0A1F6GQJ6"/>
<accession>A0A1F6GQJ6</accession>
<dbReference type="Pfam" id="PF13115">
    <property type="entry name" value="YtkA"/>
    <property type="match status" value="1"/>
</dbReference>
<dbReference type="EMBL" id="MFNF01000046">
    <property type="protein sequence ID" value="OGH00380.1"/>
    <property type="molecule type" value="Genomic_DNA"/>
</dbReference>
<name>A0A1F6GQJ6_9PROT</name>
<proteinExistence type="predicted"/>
<reference evidence="3 4" key="1">
    <citation type="journal article" date="2016" name="Nat. Commun.">
        <title>Thousands of microbial genomes shed light on interconnected biogeochemical processes in an aquifer system.</title>
        <authorList>
            <person name="Anantharaman K."/>
            <person name="Brown C.T."/>
            <person name="Hug L.A."/>
            <person name="Sharon I."/>
            <person name="Castelle C.J."/>
            <person name="Probst A.J."/>
            <person name="Thomas B.C."/>
            <person name="Singh A."/>
            <person name="Wilkins M.J."/>
            <person name="Karaoz U."/>
            <person name="Brodie E.L."/>
            <person name="Williams K.H."/>
            <person name="Hubbard S.S."/>
            <person name="Banfield J.F."/>
        </authorList>
    </citation>
    <scope>NUCLEOTIDE SEQUENCE [LARGE SCALE GENOMIC DNA]</scope>
</reference>
<organism evidence="3 4">
    <name type="scientific">Candidatus Lambdaproteobacteria bacterium RIFOXYD2_FULL_56_26</name>
    <dbReference type="NCBI Taxonomy" id="1817773"/>
    <lineage>
        <taxon>Bacteria</taxon>
        <taxon>Pseudomonadati</taxon>
        <taxon>Pseudomonadota</taxon>
        <taxon>Candidatus Lambdaproteobacteria</taxon>
    </lineage>
</organism>
<dbReference type="Proteomes" id="UP000177583">
    <property type="component" value="Unassembled WGS sequence"/>
</dbReference>
<protein>
    <recommendedName>
        <fullName evidence="2">YtkA-like domain-containing protein</fullName>
    </recommendedName>
</protein>
<feature type="signal peptide" evidence="1">
    <location>
        <begin position="1"/>
        <end position="21"/>
    </location>
</feature>
<sequence>MKTFLTGLTLALTLFCAPLQAAEMDHSQMQGGLDHKQMMQPAQLGENKKSEIFSHNKSFMLGLDQVPVTPGVARFQVALLGRDQRLIQDGELKSASFEMPGMTMELAPVAIKKVANGTFELVLQIPMAGLWKLHLLFSSGDISDEFVVKFVTK</sequence>
<evidence type="ECO:0000313" key="4">
    <source>
        <dbReference type="Proteomes" id="UP000177583"/>
    </source>
</evidence>
<dbReference type="InterPro" id="IPR032693">
    <property type="entry name" value="YtkA-like_dom"/>
</dbReference>